<evidence type="ECO:0000256" key="1">
    <source>
        <dbReference type="SAM" id="Phobius"/>
    </source>
</evidence>
<feature type="transmembrane region" description="Helical" evidence="1">
    <location>
        <begin position="24"/>
        <end position="43"/>
    </location>
</feature>
<sequence>MTDLSNIDGNCTYARSLAIGRSEYISMAGTFVTILAFISTSVITHRFINVTLRKAKKLNTPFYLLFLHDRILVLVFSAHWMLVFLLPLTGLMTNLICEIRVTAVLTAAYAMEYYFNYAVIYSSISISLLRVAAVLNPVGSRKSQGRLSVILVVFVYSLPWLTMWFLWRNSLASLIVTGVGCGMDLVCFFITVAGWRKLASSRGASSLRRSERSLLYMTFSVCVSLSVNFALQVLFYKSIFAETLFFIRGFIYDILLFVPTWTFYFTHPVFKNGTKFEQSSAGVITVLPSRS</sequence>
<feature type="transmembrane region" description="Helical" evidence="1">
    <location>
        <begin position="245"/>
        <end position="265"/>
    </location>
</feature>
<dbReference type="PANTHER" id="PTHR46045:SF17">
    <property type="entry name" value="SERPENTINE RECEPTOR, CLASS U"/>
    <property type="match status" value="1"/>
</dbReference>
<proteinExistence type="predicted"/>
<keyword evidence="1" id="KW-0812">Transmembrane</keyword>
<reference evidence="2 3" key="2">
    <citation type="submission" date="2018-11" db="EMBL/GenBank/DDBJ databases">
        <authorList>
            <consortium name="Pathogen Informatics"/>
        </authorList>
    </citation>
    <scope>NUCLEOTIDE SEQUENCE [LARGE SCALE GENOMIC DNA]</scope>
</reference>
<dbReference type="Proteomes" id="UP000271162">
    <property type="component" value="Unassembled WGS sequence"/>
</dbReference>
<accession>A0A0N4XCT9</accession>
<feature type="transmembrane region" description="Helical" evidence="1">
    <location>
        <begin position="63"/>
        <end position="86"/>
    </location>
</feature>
<evidence type="ECO:0000313" key="2">
    <source>
        <dbReference type="EMBL" id="VDL62748.1"/>
    </source>
</evidence>
<keyword evidence="1" id="KW-0472">Membrane</keyword>
<dbReference type="InterPro" id="IPR003839">
    <property type="entry name" value="7TM_GPCR_serpentine_rcpt_Sru"/>
</dbReference>
<evidence type="ECO:0000313" key="4">
    <source>
        <dbReference type="WBParaSite" id="NBR_0000029101-mRNA-1"/>
    </source>
</evidence>
<dbReference type="EMBL" id="UYSL01000104">
    <property type="protein sequence ID" value="VDL62748.1"/>
    <property type="molecule type" value="Genomic_DNA"/>
</dbReference>
<protein>
    <submittedName>
        <fullName evidence="4">G_PROTEIN_RECEP_F1_2 domain-containing protein</fullName>
    </submittedName>
</protein>
<dbReference type="AlphaFoldDB" id="A0A0N4XCT9"/>
<keyword evidence="1" id="KW-1133">Transmembrane helix</keyword>
<name>A0A0N4XCT9_NIPBR</name>
<feature type="transmembrane region" description="Helical" evidence="1">
    <location>
        <begin position="147"/>
        <end position="167"/>
    </location>
</feature>
<feature type="transmembrane region" description="Helical" evidence="1">
    <location>
        <begin position="214"/>
        <end position="239"/>
    </location>
</feature>
<reference evidence="4" key="1">
    <citation type="submission" date="2017-02" db="UniProtKB">
        <authorList>
            <consortium name="WormBaseParasite"/>
        </authorList>
    </citation>
    <scope>IDENTIFICATION</scope>
</reference>
<evidence type="ECO:0000313" key="3">
    <source>
        <dbReference type="Proteomes" id="UP000271162"/>
    </source>
</evidence>
<dbReference type="PANTHER" id="PTHR46045">
    <property type="entry name" value="SERPENTINE RECEPTOR, CLASS U-RELATED"/>
    <property type="match status" value="1"/>
</dbReference>
<organism evidence="4">
    <name type="scientific">Nippostrongylus brasiliensis</name>
    <name type="common">Rat hookworm</name>
    <dbReference type="NCBI Taxonomy" id="27835"/>
    <lineage>
        <taxon>Eukaryota</taxon>
        <taxon>Metazoa</taxon>
        <taxon>Ecdysozoa</taxon>
        <taxon>Nematoda</taxon>
        <taxon>Chromadorea</taxon>
        <taxon>Rhabditida</taxon>
        <taxon>Rhabditina</taxon>
        <taxon>Rhabditomorpha</taxon>
        <taxon>Strongyloidea</taxon>
        <taxon>Heligmosomidae</taxon>
        <taxon>Nippostrongylus</taxon>
    </lineage>
</organism>
<keyword evidence="3" id="KW-1185">Reference proteome</keyword>
<feature type="transmembrane region" description="Helical" evidence="1">
    <location>
        <begin position="114"/>
        <end position="135"/>
    </location>
</feature>
<gene>
    <name evidence="2" type="ORF">NBR_LOCUS292</name>
</gene>
<dbReference type="Pfam" id="PF10322">
    <property type="entry name" value="7TM_GPCR_Sru"/>
    <property type="match status" value="1"/>
</dbReference>
<dbReference type="WBParaSite" id="NBR_0000029101-mRNA-1">
    <property type="protein sequence ID" value="NBR_0000029101-mRNA-1"/>
    <property type="gene ID" value="NBR_0000029101"/>
</dbReference>
<dbReference type="OMA" id="ITHRFIN"/>
<dbReference type="STRING" id="27835.A0A0N4XCT9"/>
<feature type="transmembrane region" description="Helical" evidence="1">
    <location>
        <begin position="173"/>
        <end position="193"/>
    </location>
</feature>